<dbReference type="SMART" id="SM00355">
    <property type="entry name" value="ZnF_C2H2"/>
    <property type="match status" value="2"/>
</dbReference>
<name>A0A0K2TAI8_LEPSM</name>
<dbReference type="PROSITE" id="PS00028">
    <property type="entry name" value="ZINC_FINGER_C2H2_1"/>
    <property type="match status" value="1"/>
</dbReference>
<dbReference type="GO" id="GO:0016199">
    <property type="term" value="P:axon midline choice point recognition"/>
    <property type="evidence" value="ECO:0007669"/>
    <property type="project" value="UniProtKB-ARBA"/>
</dbReference>
<dbReference type="SMART" id="SM00225">
    <property type="entry name" value="BTB"/>
    <property type="match status" value="1"/>
</dbReference>
<dbReference type="Gene3D" id="3.30.160.60">
    <property type="entry name" value="Classic Zinc Finger"/>
    <property type="match status" value="1"/>
</dbReference>
<dbReference type="InterPro" id="IPR000210">
    <property type="entry name" value="BTB/POZ_dom"/>
</dbReference>
<dbReference type="GO" id="GO:0006357">
    <property type="term" value="P:regulation of transcription by RNA polymerase II"/>
    <property type="evidence" value="ECO:0007669"/>
    <property type="project" value="TreeGrafter"/>
</dbReference>
<dbReference type="Pfam" id="PF00651">
    <property type="entry name" value="BTB"/>
    <property type="match status" value="1"/>
</dbReference>
<protein>
    <submittedName>
        <fullName evidence="10">Putative LOC100876401 [Megachile rotundata]</fullName>
    </submittedName>
</protein>
<dbReference type="SUPFAM" id="SSF54695">
    <property type="entry name" value="POZ domain"/>
    <property type="match status" value="1"/>
</dbReference>
<evidence type="ECO:0000259" key="9">
    <source>
        <dbReference type="PROSITE" id="PS50157"/>
    </source>
</evidence>
<dbReference type="PANTHER" id="PTHR23110:SF111">
    <property type="entry name" value="LONGITUDINALS LACKING PROTEIN, ISOFORMS F_I_K_T"/>
    <property type="match status" value="1"/>
</dbReference>
<feature type="region of interest" description="Disordered" evidence="7">
    <location>
        <begin position="116"/>
        <end position="233"/>
    </location>
</feature>
<feature type="region of interest" description="Disordered" evidence="7">
    <location>
        <begin position="364"/>
        <end position="391"/>
    </location>
</feature>
<dbReference type="RefSeq" id="XP_040564409.1">
    <property type="nucleotide sequence ID" value="XM_040708475.2"/>
</dbReference>
<dbReference type="GO" id="GO:0008406">
    <property type="term" value="P:gonad development"/>
    <property type="evidence" value="ECO:0007669"/>
    <property type="project" value="UniProtKB-ARBA"/>
</dbReference>
<keyword evidence="6" id="KW-0479">Metal-binding</keyword>
<comment type="function">
    <text evidence="5">Putative transcription factor required for axon growth and guidance in the central and peripheral nervous systems. Repels CNS axons away from the midline by promoting the expression of the midline repellent sli and its receptor robo.</text>
</comment>
<reference evidence="10" key="1">
    <citation type="submission" date="2014-05" db="EMBL/GenBank/DDBJ databases">
        <authorList>
            <person name="Chronopoulou M."/>
        </authorList>
    </citation>
    <scope>NUCLEOTIDE SEQUENCE</scope>
    <source>
        <tissue evidence="10">Whole organism</tissue>
    </source>
</reference>
<dbReference type="InterPro" id="IPR011333">
    <property type="entry name" value="SKP1/BTB/POZ_sf"/>
</dbReference>
<evidence type="ECO:0000256" key="1">
    <source>
        <dbReference type="ARBA" id="ARBA00022473"/>
    </source>
</evidence>
<evidence type="ECO:0000256" key="4">
    <source>
        <dbReference type="ARBA" id="ARBA00023242"/>
    </source>
</evidence>
<evidence type="ECO:0000256" key="5">
    <source>
        <dbReference type="ARBA" id="ARBA00037382"/>
    </source>
</evidence>
<evidence type="ECO:0000256" key="3">
    <source>
        <dbReference type="ARBA" id="ARBA00022902"/>
    </source>
</evidence>
<evidence type="ECO:0000256" key="7">
    <source>
        <dbReference type="SAM" id="MobiDB-lite"/>
    </source>
</evidence>
<keyword evidence="2" id="KW-0221">Differentiation</keyword>
<feature type="non-terminal residue" evidence="10">
    <location>
        <position position="391"/>
    </location>
</feature>
<dbReference type="GO" id="GO:0045467">
    <property type="term" value="P:R7 cell development"/>
    <property type="evidence" value="ECO:0007669"/>
    <property type="project" value="UniProtKB-ARBA"/>
</dbReference>
<feature type="domain" description="C2H2-type" evidence="9">
    <location>
        <begin position="312"/>
        <end position="340"/>
    </location>
</feature>
<dbReference type="GO" id="GO:0005634">
    <property type="term" value="C:nucleus"/>
    <property type="evidence" value="ECO:0007669"/>
    <property type="project" value="TreeGrafter"/>
</dbReference>
<feature type="compositionally biased region" description="Pro residues" evidence="7">
    <location>
        <begin position="178"/>
        <end position="192"/>
    </location>
</feature>
<evidence type="ECO:0000259" key="8">
    <source>
        <dbReference type="PROSITE" id="PS50097"/>
    </source>
</evidence>
<dbReference type="Pfam" id="PF00096">
    <property type="entry name" value="zf-C2H2"/>
    <property type="match status" value="1"/>
</dbReference>
<dbReference type="GO" id="GO:0007526">
    <property type="term" value="P:larval somatic muscle development"/>
    <property type="evidence" value="ECO:0007669"/>
    <property type="project" value="UniProtKB-ARBA"/>
</dbReference>
<evidence type="ECO:0000256" key="2">
    <source>
        <dbReference type="ARBA" id="ARBA00022782"/>
    </source>
</evidence>
<dbReference type="GeneID" id="121114494"/>
<dbReference type="GO" id="GO:0008270">
    <property type="term" value="F:zinc ion binding"/>
    <property type="evidence" value="ECO:0007669"/>
    <property type="project" value="UniProtKB-KW"/>
</dbReference>
<proteinExistence type="predicted"/>
<keyword evidence="4" id="KW-0539">Nucleus</keyword>
<dbReference type="SUPFAM" id="SSF57667">
    <property type="entry name" value="beta-beta-alpha zinc fingers"/>
    <property type="match status" value="1"/>
</dbReference>
<feature type="compositionally biased region" description="Polar residues" evidence="7">
    <location>
        <begin position="116"/>
        <end position="129"/>
    </location>
</feature>
<dbReference type="InterPro" id="IPR036236">
    <property type="entry name" value="Znf_C2H2_sf"/>
</dbReference>
<organism evidence="10">
    <name type="scientific">Lepeophtheirus salmonis</name>
    <name type="common">Salmon louse</name>
    <name type="synonym">Caligus salmonis</name>
    <dbReference type="NCBI Taxonomy" id="72036"/>
    <lineage>
        <taxon>Eukaryota</taxon>
        <taxon>Metazoa</taxon>
        <taxon>Ecdysozoa</taxon>
        <taxon>Arthropoda</taxon>
        <taxon>Crustacea</taxon>
        <taxon>Multicrustacea</taxon>
        <taxon>Hexanauplia</taxon>
        <taxon>Copepoda</taxon>
        <taxon>Siphonostomatoida</taxon>
        <taxon>Caligidae</taxon>
        <taxon>Lepeophtheirus</taxon>
    </lineage>
</organism>
<dbReference type="InterPro" id="IPR051095">
    <property type="entry name" value="Dros_DevTransReg"/>
</dbReference>
<dbReference type="OrthoDB" id="6359816at2759"/>
<keyword evidence="6" id="KW-0862">Zinc</keyword>
<dbReference type="EMBL" id="HACA01005115">
    <property type="protein sequence ID" value="CDW22476.1"/>
    <property type="molecule type" value="Transcribed_RNA"/>
</dbReference>
<dbReference type="GO" id="GO:0045476">
    <property type="term" value="P:nurse cell apoptotic process"/>
    <property type="evidence" value="ECO:0007669"/>
    <property type="project" value="UniProtKB-ARBA"/>
</dbReference>
<dbReference type="GO" id="GO:0035167">
    <property type="term" value="P:larval lymph gland hemopoiesis"/>
    <property type="evidence" value="ECO:0007669"/>
    <property type="project" value="UniProtKB-ARBA"/>
</dbReference>
<dbReference type="GO" id="GO:0007464">
    <property type="term" value="P:R3/R4 cell fate commitment"/>
    <property type="evidence" value="ECO:0007669"/>
    <property type="project" value="UniProtKB-ARBA"/>
</dbReference>
<dbReference type="GO" id="GO:0048813">
    <property type="term" value="P:dendrite morphogenesis"/>
    <property type="evidence" value="ECO:0007669"/>
    <property type="project" value="UniProtKB-ARBA"/>
</dbReference>
<evidence type="ECO:0000313" key="10">
    <source>
        <dbReference type="EMBL" id="CDW22476.1"/>
    </source>
</evidence>
<keyword evidence="1" id="KW-0217">Developmental protein</keyword>
<dbReference type="KEGG" id="lsm:121114494"/>
<dbReference type="CDD" id="cd18315">
    <property type="entry name" value="BTB_POZ_BAB-like"/>
    <property type="match status" value="1"/>
</dbReference>
<keyword evidence="6" id="KW-0863">Zinc-finger</keyword>
<evidence type="ECO:0000256" key="6">
    <source>
        <dbReference type="PROSITE-ProRule" id="PRU00042"/>
    </source>
</evidence>
<dbReference type="PROSITE" id="PS50157">
    <property type="entry name" value="ZINC_FINGER_C2H2_2"/>
    <property type="match status" value="2"/>
</dbReference>
<dbReference type="PANTHER" id="PTHR23110">
    <property type="entry name" value="BTB DOMAIN TRANSCRIPTION FACTOR"/>
    <property type="match status" value="1"/>
</dbReference>
<dbReference type="PROSITE" id="PS50097">
    <property type="entry name" value="BTB"/>
    <property type="match status" value="1"/>
</dbReference>
<dbReference type="RefSeq" id="XP_040564408.1">
    <property type="nucleotide sequence ID" value="XM_040708474.2"/>
</dbReference>
<dbReference type="InterPro" id="IPR013087">
    <property type="entry name" value="Znf_C2H2_type"/>
</dbReference>
<dbReference type="AlphaFoldDB" id="A0A0K2TAI8"/>
<feature type="domain" description="C2H2-type" evidence="9">
    <location>
        <begin position="341"/>
        <end position="369"/>
    </location>
</feature>
<feature type="compositionally biased region" description="Low complexity" evidence="7">
    <location>
        <begin position="145"/>
        <end position="167"/>
    </location>
</feature>
<accession>A0A0K2TAI8</accession>
<dbReference type="Gene3D" id="3.30.710.10">
    <property type="entry name" value="Potassium Channel Kv1.1, Chain A"/>
    <property type="match status" value="1"/>
</dbReference>
<feature type="domain" description="BTB" evidence="8">
    <location>
        <begin position="32"/>
        <end position="97"/>
    </location>
</feature>
<sequence>MGSTERLCLRWNDFESNIKHGFSELREEEEFFDVTLACGSKQIKAHKVILSACSPFFRSIIKSVPHQHPLLYLRGIKFNHLESLLCFMYNGEVNVTQEELNNFLAVAEELKIKGLTQNQSSHSPPSMNEGSHPPPSKRPRIVNKVTSSPGPIVSGVPPLSSVQSSVGTPGGGSSTPRPRVPPPSQRPPPLPQPSNVVEDDDEIEDITPVKAEPKDTTGNTMVVTPDVSLGPDDLGDDAYTHEDENYEEYAQYGSESGEMSYNEGGSLMDPGLAAVPGPSGAPTAADGNKGAGAIIALDSAINRLIIRSASGFTCKKCGKQSAQRTCLRNHIEAKHIQTDGFRCPVCTRVFKTRNSLSVHTSTKHTNATPYISGTREMEQSDTPIKQESYEM</sequence>
<keyword evidence="3" id="KW-0524">Neurogenesis</keyword>